<sequence length="51" mass="5428">MACGSGQLISDLISGRTPAIPYDDLAVARYSPGFTRRARSTCTAHTTKELA</sequence>
<evidence type="ECO:0000313" key="2">
    <source>
        <dbReference type="Proteomes" id="UP000655094"/>
    </source>
</evidence>
<dbReference type="EMBL" id="BNFF01000001">
    <property type="protein sequence ID" value="GHK50617.1"/>
    <property type="molecule type" value="Genomic_DNA"/>
</dbReference>
<reference evidence="1" key="1">
    <citation type="submission" date="2020-10" db="EMBL/GenBank/DDBJ databases">
        <title>Genome Sequence of ESBL Producing Zambian Clinical Strains.</title>
        <authorList>
            <person name="Shawa M."/>
            <person name="Furuta Y."/>
            <person name="Simbotwe M."/>
            <person name="Mulenga E."/>
            <person name="Mubanga M."/>
            <person name="Mulenga G."/>
            <person name="Kaile C."/>
            <person name="Zorigt T."/>
            <person name="Hang'ombe B."/>
            <person name="Higashi H."/>
        </authorList>
    </citation>
    <scope>NUCLEOTIDE SEQUENCE</scope>
    <source>
        <strain evidence="1">Zam_UTH_09</strain>
    </source>
</reference>
<dbReference type="Proteomes" id="UP000655094">
    <property type="component" value="Unassembled WGS sequence"/>
</dbReference>
<name>A0A919HN69_KLEPN</name>
<gene>
    <name evidence="1" type="ORF">KPZU09_03530</name>
</gene>
<evidence type="ECO:0000313" key="1">
    <source>
        <dbReference type="EMBL" id="GHK50617.1"/>
    </source>
</evidence>
<accession>A0A919HN69</accession>
<dbReference type="AlphaFoldDB" id="A0A919HN69"/>
<protein>
    <submittedName>
        <fullName evidence="1">Uncharacterized protein</fullName>
    </submittedName>
</protein>
<proteinExistence type="predicted"/>
<comment type="caution">
    <text evidence="1">The sequence shown here is derived from an EMBL/GenBank/DDBJ whole genome shotgun (WGS) entry which is preliminary data.</text>
</comment>
<organism evidence="1 2">
    <name type="scientific">Klebsiella pneumoniae</name>
    <dbReference type="NCBI Taxonomy" id="573"/>
    <lineage>
        <taxon>Bacteria</taxon>
        <taxon>Pseudomonadati</taxon>
        <taxon>Pseudomonadota</taxon>
        <taxon>Gammaproteobacteria</taxon>
        <taxon>Enterobacterales</taxon>
        <taxon>Enterobacteriaceae</taxon>
        <taxon>Klebsiella/Raoultella group</taxon>
        <taxon>Klebsiella</taxon>
        <taxon>Klebsiella pneumoniae complex</taxon>
    </lineage>
</organism>